<protein>
    <recommendedName>
        <fullName evidence="3">Restriction endonuclease</fullName>
    </recommendedName>
</protein>
<keyword evidence="2" id="KW-1185">Reference proteome</keyword>
<comment type="caution">
    <text evidence="1">The sequence shown here is derived from an EMBL/GenBank/DDBJ whole genome shotgun (WGS) entry which is preliminary data.</text>
</comment>
<gene>
    <name evidence="1" type="ORF">GCM10007855_41790</name>
</gene>
<name>A0ABQ6ALY0_9GAMM</name>
<reference evidence="2" key="1">
    <citation type="journal article" date="2019" name="Int. J. Syst. Evol. Microbiol.">
        <title>The Global Catalogue of Microorganisms (GCM) 10K type strain sequencing project: providing services to taxonomists for standard genome sequencing and annotation.</title>
        <authorList>
            <consortium name="The Broad Institute Genomics Platform"/>
            <consortium name="The Broad Institute Genome Sequencing Center for Infectious Disease"/>
            <person name="Wu L."/>
            <person name="Ma J."/>
        </authorList>
    </citation>
    <scope>NUCLEOTIDE SEQUENCE [LARGE SCALE GENOMIC DNA]</scope>
    <source>
        <strain evidence="2">NBRC 105001</strain>
    </source>
</reference>
<proteinExistence type="predicted"/>
<dbReference type="RefSeq" id="WP_284205783.1">
    <property type="nucleotide sequence ID" value="NZ_BSOU01000048.1"/>
</dbReference>
<evidence type="ECO:0008006" key="3">
    <source>
        <dbReference type="Google" id="ProtNLM"/>
    </source>
</evidence>
<sequence>MQNKMGESQVIDFFSGYIKDEFRDEYGQEAMYSMGNFSGSQDRKFADFFVGNDSKNILIEFKEFKAEIVAENKKPLRRKLCERLSKEWALISRDCHFIGWGLNKKSLEAEFNPYIDLVCPLFDISDHLIPENSNGHELFVQNFIDGVIGVDCTRFTLYVEHLNKVAGGTDQGLDVPFKSVLYSRNDKGKLVGTRFNNLKELNELKVIASRELGKINNQKLTKKGGSSKPGGLRR</sequence>
<evidence type="ECO:0000313" key="2">
    <source>
        <dbReference type="Proteomes" id="UP001156660"/>
    </source>
</evidence>
<evidence type="ECO:0000313" key="1">
    <source>
        <dbReference type="EMBL" id="GLR77304.1"/>
    </source>
</evidence>
<accession>A0ABQ6ALY0</accession>
<dbReference type="EMBL" id="BSOU01000048">
    <property type="protein sequence ID" value="GLR77304.1"/>
    <property type="molecule type" value="Genomic_DNA"/>
</dbReference>
<organism evidence="1 2">
    <name type="scientific">Aliivibrio sifiae</name>
    <dbReference type="NCBI Taxonomy" id="566293"/>
    <lineage>
        <taxon>Bacteria</taxon>
        <taxon>Pseudomonadati</taxon>
        <taxon>Pseudomonadota</taxon>
        <taxon>Gammaproteobacteria</taxon>
        <taxon>Vibrionales</taxon>
        <taxon>Vibrionaceae</taxon>
        <taxon>Aliivibrio</taxon>
    </lineage>
</organism>
<dbReference type="Proteomes" id="UP001156660">
    <property type="component" value="Unassembled WGS sequence"/>
</dbReference>